<feature type="domain" description="MIF4G" evidence="1">
    <location>
        <begin position="22"/>
        <end position="106"/>
    </location>
</feature>
<reference evidence="2" key="1">
    <citation type="submission" date="2009-01" db="EMBL/GenBank/DDBJ databases">
        <title>Evolutionary conservation of U12 intron in plant nuclear cap binding protein (cbp20) genes.</title>
        <authorList>
            <person name="Pieczynski M."/>
            <person name="Bielewicz D."/>
            <person name="Dolata J."/>
            <person name="Jarmolowski A."/>
            <person name="Szweykowska-Kulinska Z."/>
        </authorList>
    </citation>
    <scope>NUCLEOTIDE SEQUENCE</scope>
</reference>
<dbReference type="EMBL" id="FJ664252">
    <property type="protein sequence ID" value="ACN43584.1"/>
    <property type="molecule type" value="mRNA"/>
</dbReference>
<evidence type="ECO:0000313" key="2">
    <source>
        <dbReference type="EMBL" id="ACN43584.1"/>
    </source>
</evidence>
<sequence>MSSWRSLLLRLGEKCPEYAGNADFKDQIDACHSLVRREIEHSEDDVFPFLLQCAEQLPHKIPLYGTLIGLLNLENEEFVSKLVESTQINLQDALETGQCNKIRILMSDYCGRRKRNSLLASTC</sequence>
<dbReference type="Gene3D" id="1.25.40.180">
    <property type="match status" value="1"/>
</dbReference>
<dbReference type="GO" id="GO:0000339">
    <property type="term" value="F:RNA cap binding"/>
    <property type="evidence" value="ECO:0007669"/>
    <property type="project" value="InterPro"/>
</dbReference>
<dbReference type="InterPro" id="IPR003890">
    <property type="entry name" value="MIF4G-like_typ-3"/>
</dbReference>
<dbReference type="InterPro" id="IPR016024">
    <property type="entry name" value="ARM-type_fold"/>
</dbReference>
<dbReference type="SUPFAM" id="SSF48371">
    <property type="entry name" value="ARM repeat"/>
    <property type="match status" value="1"/>
</dbReference>
<proteinExistence type="evidence at transcript level"/>
<name>C0L7D0_SOLTU</name>
<organism evidence="2">
    <name type="scientific">Solanum tuberosum</name>
    <name type="common">Potato</name>
    <dbReference type="NCBI Taxonomy" id="4113"/>
    <lineage>
        <taxon>Eukaryota</taxon>
        <taxon>Viridiplantae</taxon>
        <taxon>Streptophyta</taxon>
        <taxon>Embryophyta</taxon>
        <taxon>Tracheophyta</taxon>
        <taxon>Spermatophyta</taxon>
        <taxon>Magnoliopsida</taxon>
        <taxon>eudicotyledons</taxon>
        <taxon>Gunneridae</taxon>
        <taxon>Pentapetalae</taxon>
        <taxon>asterids</taxon>
        <taxon>lamiids</taxon>
        <taxon>Solanales</taxon>
        <taxon>Solanaceae</taxon>
        <taxon>Solanoideae</taxon>
        <taxon>Solaneae</taxon>
        <taxon>Solanum</taxon>
    </lineage>
</organism>
<dbReference type="GO" id="GO:0005846">
    <property type="term" value="C:nuclear cap binding complex"/>
    <property type="evidence" value="ECO:0007669"/>
    <property type="project" value="InterPro"/>
</dbReference>
<dbReference type="InterPro" id="IPR027159">
    <property type="entry name" value="CBP80"/>
</dbReference>
<dbReference type="Pfam" id="PF02854">
    <property type="entry name" value="MIF4G"/>
    <property type="match status" value="1"/>
</dbReference>
<evidence type="ECO:0000259" key="1">
    <source>
        <dbReference type="Pfam" id="PF02854"/>
    </source>
</evidence>
<accession>C0L7D0</accession>
<dbReference type="AlphaFoldDB" id="C0L7D0"/>
<protein>
    <submittedName>
        <fullName evidence="2">Truncated nuclear cap-binding protein</fullName>
    </submittedName>
</protein>
<gene>
    <name evidence="2" type="primary">cbp80</name>
</gene>
<dbReference type="PANTHER" id="PTHR12412">
    <property type="entry name" value="CAP BINDING PROTEIN"/>
    <property type="match status" value="1"/>
</dbReference>
<dbReference type="GO" id="GO:0006406">
    <property type="term" value="P:mRNA export from nucleus"/>
    <property type="evidence" value="ECO:0007669"/>
    <property type="project" value="InterPro"/>
</dbReference>
<dbReference type="PANTHER" id="PTHR12412:SF2">
    <property type="entry name" value="NUCLEAR CAP-BINDING PROTEIN SUBUNIT 1"/>
    <property type="match status" value="1"/>
</dbReference>